<name>A0A915ICT0_ROMCU</name>
<keyword evidence="1" id="KW-1185">Reference proteome</keyword>
<protein>
    <submittedName>
        <fullName evidence="2">Uncharacterized protein</fullName>
    </submittedName>
</protein>
<evidence type="ECO:0000313" key="1">
    <source>
        <dbReference type="Proteomes" id="UP000887565"/>
    </source>
</evidence>
<sequence length="123" mass="14287">SISCHTNRDNRRRRVSRRCVIFRNSDTGIGRWNVAVGSRAVSRQFHVIPNFGVGHSDAVSCKWQNENTDKTTFNARSNRENVTAYCCGENSEYPETRLQYSTTDSNKILIRILHFHREKLTIR</sequence>
<proteinExistence type="predicted"/>
<reference evidence="2" key="1">
    <citation type="submission" date="2022-11" db="UniProtKB">
        <authorList>
            <consortium name="WormBaseParasite"/>
        </authorList>
    </citation>
    <scope>IDENTIFICATION</scope>
</reference>
<dbReference type="WBParaSite" id="nRc.2.0.1.t11994-RA">
    <property type="protein sequence ID" value="nRc.2.0.1.t11994-RA"/>
    <property type="gene ID" value="nRc.2.0.1.g11994"/>
</dbReference>
<evidence type="ECO:0000313" key="2">
    <source>
        <dbReference type="WBParaSite" id="nRc.2.0.1.t11994-RA"/>
    </source>
</evidence>
<organism evidence="1 2">
    <name type="scientific">Romanomermis culicivorax</name>
    <name type="common">Nematode worm</name>
    <dbReference type="NCBI Taxonomy" id="13658"/>
    <lineage>
        <taxon>Eukaryota</taxon>
        <taxon>Metazoa</taxon>
        <taxon>Ecdysozoa</taxon>
        <taxon>Nematoda</taxon>
        <taxon>Enoplea</taxon>
        <taxon>Dorylaimia</taxon>
        <taxon>Mermithida</taxon>
        <taxon>Mermithoidea</taxon>
        <taxon>Mermithidae</taxon>
        <taxon>Romanomermis</taxon>
    </lineage>
</organism>
<dbReference type="AlphaFoldDB" id="A0A915ICT0"/>
<accession>A0A915ICT0</accession>
<dbReference type="Proteomes" id="UP000887565">
    <property type="component" value="Unplaced"/>
</dbReference>